<sequence>MMIRENYLTLTNPANSNPFSSSSSIVLISVNSSNSNSENQNSMTPPSSSCLKTTHQQEPSFVPSMNTSSSLSSNSNEDISVSSSEDQTTFHPISCNRCRRLHKGCDKKLPSCTKCLTRGVTCEYSNPQRKGRNSWKPKIHGSDATFSSSHLVEPAIGLPYPGAIQHPTTEKHLDKRKVLDIYYTLNSERLIERQDLERYLSNRTSSRSTKDSEEDLENASEFIVDNKKEVFAMFLAMKAYYEQQMGMEGAEETIKKAHEALSKIFDKHSNFYVACAYAFMAGYESACGRVKNAKFYLHFLNFYFDEMSEEEKQNLTIYHKNLKKHQQFITLGCKNDSSIMTLIRDWVEVYETFLGLSFPTVWKSLVTQHLNINNYMLIIKIIETMEQIGRIHLSKTRDETLLKIFDDAATFVVNGIKIGILSAVGCGRDMIEESAITITKATQSNFFHLLPPFIVPHLVAATKVHMHIVKSIERGERKHFDAVNSPNNVNSTLESVDYYDVLSKDLRGLRMLGKRFKKVLLQNKKLLDEVEEILQRKQLFSTLTLPTHVLTGTSAQLLQHNHHNHQPQMLASNTSIEPPTPVNYSNIDNNDSPPNMDFSALGNMNSAKDFFKFISNQAQQLNFHFTPQHQQIQNETTTTNYQDLLNGIFQSSSTTPNLFNNIPENQTTDLFEPFLDLEDIQQLYSTNYHDTDSLTDYSSYLNNN</sequence>
<dbReference type="InterPro" id="IPR001138">
    <property type="entry name" value="Zn2Cys6_DnaBD"/>
</dbReference>
<name>A0A6A5BZG5_NAEFO</name>
<dbReference type="OMA" id="AICEQRT"/>
<evidence type="ECO:0000313" key="3">
    <source>
        <dbReference type="EMBL" id="KAF0978369.1"/>
    </source>
</evidence>
<gene>
    <name evidence="3" type="ORF">FDP41_002884</name>
</gene>
<proteinExistence type="predicted"/>
<dbReference type="Pfam" id="PF00172">
    <property type="entry name" value="Zn_clus"/>
    <property type="match status" value="1"/>
</dbReference>
<dbReference type="SMART" id="SM00066">
    <property type="entry name" value="GAL4"/>
    <property type="match status" value="1"/>
</dbReference>
<protein>
    <recommendedName>
        <fullName evidence="2">Zn(2)-C6 fungal-type domain-containing protein</fullName>
    </recommendedName>
</protein>
<dbReference type="PROSITE" id="PS50048">
    <property type="entry name" value="ZN2_CY6_FUNGAL_2"/>
    <property type="match status" value="1"/>
</dbReference>
<dbReference type="VEuPathDB" id="AmoebaDB:NF0114320"/>
<organism evidence="3 4">
    <name type="scientific">Naegleria fowleri</name>
    <name type="common">Brain eating amoeba</name>
    <dbReference type="NCBI Taxonomy" id="5763"/>
    <lineage>
        <taxon>Eukaryota</taxon>
        <taxon>Discoba</taxon>
        <taxon>Heterolobosea</taxon>
        <taxon>Tetramitia</taxon>
        <taxon>Eutetramitia</taxon>
        <taxon>Vahlkampfiidae</taxon>
        <taxon>Naegleria</taxon>
    </lineage>
</organism>
<evidence type="ECO:0000313" key="4">
    <source>
        <dbReference type="Proteomes" id="UP000444721"/>
    </source>
</evidence>
<dbReference type="GeneID" id="68110102"/>
<reference evidence="3 4" key="1">
    <citation type="journal article" date="2019" name="Sci. Rep.">
        <title>Nanopore sequencing improves the draft genome of the human pathogenic amoeba Naegleria fowleri.</title>
        <authorList>
            <person name="Liechti N."/>
            <person name="Schurch N."/>
            <person name="Bruggmann R."/>
            <person name="Wittwer M."/>
        </authorList>
    </citation>
    <scope>NUCLEOTIDE SEQUENCE [LARGE SCALE GENOMIC DNA]</scope>
    <source>
        <strain evidence="3 4">ATCC 30894</strain>
    </source>
</reference>
<feature type="domain" description="Zn(2)-C6 fungal-type" evidence="2">
    <location>
        <begin position="94"/>
        <end position="124"/>
    </location>
</feature>
<dbReference type="Proteomes" id="UP000444721">
    <property type="component" value="Unassembled WGS sequence"/>
</dbReference>
<dbReference type="GO" id="GO:0008270">
    <property type="term" value="F:zinc ion binding"/>
    <property type="evidence" value="ECO:0007669"/>
    <property type="project" value="InterPro"/>
</dbReference>
<feature type="compositionally biased region" description="Polar residues" evidence="1">
    <location>
        <begin position="43"/>
        <end position="59"/>
    </location>
</feature>
<dbReference type="GO" id="GO:0000981">
    <property type="term" value="F:DNA-binding transcription factor activity, RNA polymerase II-specific"/>
    <property type="evidence" value="ECO:0007669"/>
    <property type="project" value="InterPro"/>
</dbReference>
<keyword evidence="4" id="KW-1185">Reference proteome</keyword>
<evidence type="ECO:0000256" key="1">
    <source>
        <dbReference type="SAM" id="MobiDB-lite"/>
    </source>
</evidence>
<accession>A0A6A5BZG5</accession>
<dbReference type="VEuPathDB" id="AmoebaDB:FDP41_002884"/>
<comment type="caution">
    <text evidence="3">The sequence shown here is derived from an EMBL/GenBank/DDBJ whole genome shotgun (WGS) entry which is preliminary data.</text>
</comment>
<dbReference type="PROSITE" id="PS00463">
    <property type="entry name" value="ZN2_CY6_FUNGAL_1"/>
    <property type="match status" value="1"/>
</dbReference>
<dbReference type="CDD" id="cd00067">
    <property type="entry name" value="GAL4"/>
    <property type="match status" value="1"/>
</dbReference>
<dbReference type="InterPro" id="IPR036864">
    <property type="entry name" value="Zn2-C6_fun-type_DNA-bd_sf"/>
</dbReference>
<feature type="compositionally biased region" description="Low complexity" evidence="1">
    <location>
        <begin position="32"/>
        <end position="42"/>
    </location>
</feature>
<feature type="compositionally biased region" description="Low complexity" evidence="1">
    <location>
        <begin position="64"/>
        <end position="84"/>
    </location>
</feature>
<dbReference type="OrthoDB" id="10261408at2759"/>
<dbReference type="VEuPathDB" id="AmoebaDB:NfTy_055830"/>
<feature type="region of interest" description="Disordered" evidence="1">
    <location>
        <begin position="32"/>
        <end position="89"/>
    </location>
</feature>
<dbReference type="SUPFAM" id="SSF57701">
    <property type="entry name" value="Zn2/Cys6 DNA-binding domain"/>
    <property type="match status" value="1"/>
</dbReference>
<dbReference type="Gene3D" id="4.10.240.10">
    <property type="entry name" value="Zn(2)-C6 fungal-type DNA-binding domain"/>
    <property type="match status" value="1"/>
</dbReference>
<dbReference type="RefSeq" id="XP_044563082.1">
    <property type="nucleotide sequence ID" value="XM_044706127.1"/>
</dbReference>
<dbReference type="EMBL" id="VFQX01000030">
    <property type="protein sequence ID" value="KAF0978369.1"/>
    <property type="molecule type" value="Genomic_DNA"/>
</dbReference>
<evidence type="ECO:0000259" key="2">
    <source>
        <dbReference type="PROSITE" id="PS50048"/>
    </source>
</evidence>
<dbReference type="AlphaFoldDB" id="A0A6A5BZG5"/>